<proteinExistence type="inferred from homology"/>
<dbReference type="FunFam" id="3.90.1170.10:FF:000005">
    <property type="entry name" value="39S ribosomal protein L16, mitochondrial"/>
    <property type="match status" value="1"/>
</dbReference>
<comment type="subcellular location">
    <subcellularLocation>
        <location evidence="2">Mitochondrion</location>
    </subcellularLocation>
    <subcellularLocation>
        <location evidence="1">Nucleus</location>
    </subcellularLocation>
</comment>
<keyword evidence="8" id="KW-0496">Mitochondrion</keyword>
<keyword evidence="11" id="KW-0687">Ribonucleoprotein</keyword>
<dbReference type="InterPro" id="IPR016180">
    <property type="entry name" value="Ribosomal_uL16_dom"/>
</dbReference>
<dbReference type="CDD" id="cd02986">
    <property type="entry name" value="DLP"/>
    <property type="match status" value="1"/>
</dbReference>
<evidence type="ECO:0000256" key="17">
    <source>
        <dbReference type="ARBA" id="ARBA00074495"/>
    </source>
</evidence>
<keyword evidence="7" id="KW-0689">Ribosomal protein</keyword>
<dbReference type="SUPFAM" id="SSF52833">
    <property type="entry name" value="Thioredoxin-like"/>
    <property type="match status" value="1"/>
</dbReference>
<evidence type="ECO:0000256" key="6">
    <source>
        <dbReference type="ARBA" id="ARBA00022946"/>
    </source>
</evidence>
<keyword evidence="20" id="KW-1185">Reference proteome</keyword>
<dbReference type="EMBL" id="RHFK02000012">
    <property type="protein sequence ID" value="TWW67915.1"/>
    <property type="molecule type" value="Genomic_DNA"/>
</dbReference>
<dbReference type="Pfam" id="PF00252">
    <property type="entry name" value="Ribosomal_L16"/>
    <property type="match status" value="1"/>
</dbReference>
<evidence type="ECO:0000256" key="5">
    <source>
        <dbReference type="ARBA" id="ARBA00022664"/>
    </source>
</evidence>
<dbReference type="GO" id="GO:0032543">
    <property type="term" value="P:mitochondrial translation"/>
    <property type="evidence" value="ECO:0007669"/>
    <property type="project" value="TreeGrafter"/>
</dbReference>
<dbReference type="GO" id="GO:0000398">
    <property type="term" value="P:mRNA splicing, via spliceosome"/>
    <property type="evidence" value="ECO:0007669"/>
    <property type="project" value="InterPro"/>
</dbReference>
<dbReference type="InterPro" id="IPR036920">
    <property type="entry name" value="Ribosomal_uL16_sf"/>
</dbReference>
<comment type="similarity">
    <text evidence="4">Belongs to the universal ribosomal protein uL16 family.</text>
</comment>
<dbReference type="InterPro" id="IPR047873">
    <property type="entry name" value="Ribosomal_uL16"/>
</dbReference>
<dbReference type="SUPFAM" id="SSF54686">
    <property type="entry name" value="Ribosomal protein L16p/L10e"/>
    <property type="match status" value="1"/>
</dbReference>
<keyword evidence="9" id="KW-0508">mRNA splicing</keyword>
<evidence type="ECO:0000256" key="2">
    <source>
        <dbReference type="ARBA" id="ARBA00004173"/>
    </source>
</evidence>
<evidence type="ECO:0000256" key="4">
    <source>
        <dbReference type="ARBA" id="ARBA00008931"/>
    </source>
</evidence>
<dbReference type="SMART" id="SM01410">
    <property type="entry name" value="DIM1"/>
    <property type="match status" value="1"/>
</dbReference>
<keyword evidence="6" id="KW-0809">Transit peptide</keyword>
<sequence length="537" mass="61396">MSLFLPKLSSKKDIDEVIKGVAEKVVVLRFGRDEDSVCLQLDEILSKTAHDLSNMASIYIVDVDKAPIYTRYFDISYIPSTVFFFNGQHMKVDYGSPDHTKFVGSFKTKQDFMDLIEVIYRGAMRGKMIVQSPIDPQNIPKYDLLYHDVILPEKPKLKFMNKVPNLKKAKKERKRLWDIQGPARTANTFTTGKYAIVAMGGGYLHWGHLEMIRLTVNRKMDSQTTFARWRVNSPYKPITRKGLGQRMGGGKGAIDHYAVPVRYGRLIVEVGGKVELAEVEPILTEVAKKLPFPAKVMSRESLATLQKEQAEREENNQNPWTFKEIIQGNMLEFSLICAFLLSRAAVALKKTQKKEIREHLNTIKTRFLAECAKLKVPPHKQKYGECSSQRLQEETKKFNVGKETLSTLEEDLKAVLIALEKTEEQVTSLEQECSLLRDQVKEEEEKAEQMLQRKERCVLHIHFQPPEKDEPTLEAEMRKMLQHSDAEATARKLGEILQTSEASRNAQELLLQAHRRADQIREVNPELPRVGGTASEL</sequence>
<dbReference type="PANTHER" id="PTHR12220:SF13">
    <property type="entry name" value="LARGE RIBOSOMAL SUBUNIT PROTEIN UL16M"/>
    <property type="match status" value="1"/>
</dbReference>
<dbReference type="Pfam" id="PF13094">
    <property type="entry name" value="CENP-Q"/>
    <property type="match status" value="1"/>
</dbReference>
<dbReference type="PANTHER" id="PTHR12220">
    <property type="entry name" value="50S/60S RIBOSOMAL PROTEIN L16"/>
    <property type="match status" value="1"/>
</dbReference>
<feature type="coiled-coil region" evidence="18">
    <location>
        <begin position="405"/>
        <end position="457"/>
    </location>
</feature>
<keyword evidence="18" id="KW-0175">Coiled coil</keyword>
<dbReference type="CDD" id="cd01433">
    <property type="entry name" value="Ribosomal_L16_L10e"/>
    <property type="match status" value="1"/>
</dbReference>
<dbReference type="GO" id="GO:0046540">
    <property type="term" value="C:U4/U6 x U5 tri-snRNP complex"/>
    <property type="evidence" value="ECO:0007669"/>
    <property type="project" value="InterPro"/>
</dbReference>
<comment type="subunit">
    <text evidence="16">Homodimer. Interacts with the U5-102 kDa protein subunit of the spliceosome.</text>
</comment>
<comment type="caution">
    <text evidence="19">The sequence shown here is derived from an EMBL/GenBank/DDBJ whole genome shotgun (WGS) entry which is preliminary data.</text>
</comment>
<comment type="similarity">
    <text evidence="3">Belongs to the DIM1 family.</text>
</comment>
<dbReference type="Gene3D" id="3.40.30.10">
    <property type="entry name" value="Glutaredoxin"/>
    <property type="match status" value="1"/>
</dbReference>
<dbReference type="InterPro" id="IPR000114">
    <property type="entry name" value="Ribosomal_uL16_bact-type"/>
</dbReference>
<keyword evidence="5" id="KW-0507">mRNA processing</keyword>
<dbReference type="Proteomes" id="UP000324091">
    <property type="component" value="Chromosome 2"/>
</dbReference>
<keyword evidence="10" id="KW-0539">Nucleus</keyword>
<evidence type="ECO:0000256" key="12">
    <source>
        <dbReference type="ARBA" id="ARBA00023306"/>
    </source>
</evidence>
<dbReference type="GO" id="GO:0005762">
    <property type="term" value="C:mitochondrial large ribosomal subunit"/>
    <property type="evidence" value="ECO:0007669"/>
    <property type="project" value="TreeGrafter"/>
</dbReference>
<accession>A0A5C6NLY1</accession>
<evidence type="ECO:0000313" key="20">
    <source>
        <dbReference type="Proteomes" id="UP000324091"/>
    </source>
</evidence>
<comment type="function">
    <text evidence="15">Essential role in pre-mRNA splicing. Required in cell cycle progression for S/G(2) transition.</text>
</comment>
<dbReference type="GO" id="GO:0019843">
    <property type="term" value="F:rRNA binding"/>
    <property type="evidence" value="ECO:0007669"/>
    <property type="project" value="InterPro"/>
</dbReference>
<evidence type="ECO:0000256" key="14">
    <source>
        <dbReference type="ARBA" id="ARBA00035440"/>
    </source>
</evidence>
<evidence type="ECO:0000256" key="13">
    <source>
        <dbReference type="ARBA" id="ARBA00035302"/>
    </source>
</evidence>
<name>A0A5C6NLY1_9TELE</name>
<gene>
    <name evidence="19" type="ORF">D4764_02G0009560</name>
</gene>
<evidence type="ECO:0000256" key="9">
    <source>
        <dbReference type="ARBA" id="ARBA00023187"/>
    </source>
</evidence>
<evidence type="ECO:0000256" key="18">
    <source>
        <dbReference type="SAM" id="Coils"/>
    </source>
</evidence>
<evidence type="ECO:0000256" key="10">
    <source>
        <dbReference type="ARBA" id="ARBA00023242"/>
    </source>
</evidence>
<dbReference type="InterPro" id="IPR036249">
    <property type="entry name" value="Thioredoxin-like_sf"/>
</dbReference>
<evidence type="ECO:0000256" key="15">
    <source>
        <dbReference type="ARBA" id="ARBA00060348"/>
    </source>
</evidence>
<evidence type="ECO:0000256" key="3">
    <source>
        <dbReference type="ARBA" id="ARBA00008241"/>
    </source>
</evidence>
<evidence type="ECO:0000256" key="1">
    <source>
        <dbReference type="ARBA" id="ARBA00004123"/>
    </source>
</evidence>
<dbReference type="Gene3D" id="3.90.1170.10">
    <property type="entry name" value="Ribosomal protein L10e/L16"/>
    <property type="match status" value="1"/>
</dbReference>
<evidence type="ECO:0000256" key="7">
    <source>
        <dbReference type="ARBA" id="ARBA00022980"/>
    </source>
</evidence>
<reference evidence="19 20" key="1">
    <citation type="submission" date="2019-04" db="EMBL/GenBank/DDBJ databases">
        <title>Chromosome genome assembly for Takifugu flavidus.</title>
        <authorList>
            <person name="Xiao S."/>
        </authorList>
    </citation>
    <scope>NUCLEOTIDE SEQUENCE [LARGE SCALE GENOMIC DNA]</scope>
    <source>
        <strain evidence="19">HTHZ2018</strain>
        <tissue evidence="19">Muscle</tissue>
    </source>
</reference>
<dbReference type="AlphaFoldDB" id="A0A5C6NLY1"/>
<organism evidence="19 20">
    <name type="scientific">Takifugu flavidus</name>
    <name type="common">sansaifugu</name>
    <dbReference type="NCBI Taxonomy" id="433684"/>
    <lineage>
        <taxon>Eukaryota</taxon>
        <taxon>Metazoa</taxon>
        <taxon>Chordata</taxon>
        <taxon>Craniata</taxon>
        <taxon>Vertebrata</taxon>
        <taxon>Euteleostomi</taxon>
        <taxon>Actinopterygii</taxon>
        <taxon>Neopterygii</taxon>
        <taxon>Teleostei</taxon>
        <taxon>Neoteleostei</taxon>
        <taxon>Acanthomorphata</taxon>
        <taxon>Eupercaria</taxon>
        <taxon>Tetraodontiformes</taxon>
        <taxon>Tetradontoidea</taxon>
        <taxon>Tetraodontidae</taxon>
        <taxon>Takifugu</taxon>
    </lineage>
</organism>
<evidence type="ECO:0000256" key="8">
    <source>
        <dbReference type="ARBA" id="ARBA00023128"/>
    </source>
</evidence>
<evidence type="ECO:0000256" key="16">
    <source>
        <dbReference type="ARBA" id="ARBA00063722"/>
    </source>
</evidence>
<protein>
    <recommendedName>
        <fullName evidence="13">Large ribosomal subunit protein uL16m</fullName>
    </recommendedName>
    <alternativeName>
        <fullName evidence="14">39S ribosomal protein L16, mitochondrial</fullName>
    </alternativeName>
    <alternativeName>
        <fullName evidence="17">Thioredoxin-like protein 4B</fullName>
    </alternativeName>
</protein>
<dbReference type="InterPro" id="IPR025212">
    <property type="entry name" value="CAD_CENP-Q"/>
</dbReference>
<dbReference type="FunFam" id="3.40.30.10:FF:000059">
    <property type="entry name" value="Thioredoxin-like protein"/>
    <property type="match status" value="1"/>
</dbReference>
<dbReference type="Pfam" id="PF02966">
    <property type="entry name" value="DIM1"/>
    <property type="match status" value="1"/>
</dbReference>
<dbReference type="GO" id="GO:0005743">
    <property type="term" value="C:mitochondrial inner membrane"/>
    <property type="evidence" value="ECO:0007669"/>
    <property type="project" value="UniProtKB-ARBA"/>
</dbReference>
<dbReference type="GO" id="GO:0003735">
    <property type="term" value="F:structural constituent of ribosome"/>
    <property type="evidence" value="ECO:0007669"/>
    <property type="project" value="InterPro"/>
</dbReference>
<evidence type="ECO:0000256" key="11">
    <source>
        <dbReference type="ARBA" id="ARBA00023274"/>
    </source>
</evidence>
<keyword evidence="12" id="KW-0131">Cell cycle</keyword>
<evidence type="ECO:0000313" key="19">
    <source>
        <dbReference type="EMBL" id="TWW67915.1"/>
    </source>
</evidence>
<dbReference type="InterPro" id="IPR004123">
    <property type="entry name" value="Dim1"/>
</dbReference>